<organism evidence="2 3">
    <name type="scientific">Aeromonas caviae</name>
    <name type="common">Aeromonas punctata</name>
    <dbReference type="NCBI Taxonomy" id="648"/>
    <lineage>
        <taxon>Bacteria</taxon>
        <taxon>Pseudomonadati</taxon>
        <taxon>Pseudomonadota</taxon>
        <taxon>Gammaproteobacteria</taxon>
        <taxon>Aeromonadales</taxon>
        <taxon>Aeromonadaceae</taxon>
        <taxon>Aeromonas</taxon>
    </lineage>
</organism>
<evidence type="ECO:0000313" key="3">
    <source>
        <dbReference type="Proteomes" id="UP001161704"/>
    </source>
</evidence>
<dbReference type="AlphaFoldDB" id="A0AA42UC31"/>
<feature type="compositionally biased region" description="Gly residues" evidence="1">
    <location>
        <begin position="295"/>
        <end position="305"/>
    </location>
</feature>
<evidence type="ECO:0008006" key="4">
    <source>
        <dbReference type="Google" id="ProtNLM"/>
    </source>
</evidence>
<feature type="region of interest" description="Disordered" evidence="1">
    <location>
        <begin position="255"/>
        <end position="305"/>
    </location>
</feature>
<name>A0AA42UC31_AERCA</name>
<comment type="caution">
    <text evidence="2">The sequence shown here is derived from an EMBL/GenBank/DDBJ whole genome shotgun (WGS) entry which is preliminary data.</text>
</comment>
<proteinExistence type="predicted"/>
<dbReference type="RefSeq" id="WP_128345686.1">
    <property type="nucleotide sequence ID" value="NZ_CAWOMG010000059.1"/>
</dbReference>
<dbReference type="EMBL" id="JAOCIZ010000107">
    <property type="protein sequence ID" value="MDH1507266.1"/>
    <property type="molecule type" value="Genomic_DNA"/>
</dbReference>
<sequence length="305" mass="33040">MAQWFFGKQGCGGNVDPSRSGQWWNGGWQRWGKSEWEGEKTSSFRSDDRGSVTLIETNKGHWIENEICENPRDILANGVFLWTETKGTGHAFISVHKEWSMHVYTYGRFDGNPVSPVGDGVLIQYGFAKAREYYQHELYSMNARAFKIMDVDENLTLAIFQRKWLSSSTQPEKDKIKETGRVINKYDLTGSNCTTTSVDALKLAGTSVFTVNGPIGNTYTEDFVIPSSLERHLSQLASSSDMLVVEVTSAMKTAIPNGEGLSPMKSAGPIGETLGSSGNSSGAAGGSSSGVSPGTFGGSLGSSND</sequence>
<reference evidence="2" key="1">
    <citation type="submission" date="2022-09" db="EMBL/GenBank/DDBJ databases">
        <title>Intensive care unit water sources are persistently colonized with multi-drug resistant bacteria and are the site of extensive horizontal gene transfer of antibiotic resistance genes.</title>
        <authorList>
            <person name="Diorio-Toth L."/>
        </authorList>
    </citation>
    <scope>NUCLEOTIDE SEQUENCE</scope>
    <source>
        <strain evidence="2">GD03710</strain>
    </source>
</reference>
<evidence type="ECO:0000256" key="1">
    <source>
        <dbReference type="SAM" id="MobiDB-lite"/>
    </source>
</evidence>
<accession>A0AA42UC31</accession>
<gene>
    <name evidence="2" type="ORF">N5I20_19650</name>
</gene>
<evidence type="ECO:0000313" key="2">
    <source>
        <dbReference type="EMBL" id="MDH1507266.1"/>
    </source>
</evidence>
<dbReference type="Proteomes" id="UP001161704">
    <property type="component" value="Unassembled WGS sequence"/>
</dbReference>
<protein>
    <recommendedName>
        <fullName evidence="4">DUF4105 domain-containing protein</fullName>
    </recommendedName>
</protein>